<sequence>MTSTDRTTIASISTPPGAGGIGIVRISGPHALALLKKVFRPAAHHCPYESHRVYYGMIVNPTTARPLDEVLAVYMRGPRSYTREDVVEISGHGGYLVLQSILELLLACGAELAQPGEFTKRAFLNGRIDLTQAEAVIDILSARTKKGVDLALEQMSGALYRSVESIRQQLVQIKALLEVALDFPEEDVEIVDRDTLLTTLRTEVFIPLRRLIDSGNQGRIIREGATVVIVGRPNVGKSSLLNTLLQQERALVTPLPGTTRDTIEEYLDLNGLPIRLIDTAGIRENADEIEQLGIRRAHESINRADLVLFLIDGSRELSEEDRHLFRTVDRKPLLVVINKSDLPQALQVRDESVMLARAIAISARHHNGLDVLRQQLFERLTGGKEQWQEEGCAPNLRQKVALEHAEQSLLRFRQGIENEVEHDLVTVDLSEALNQLGEIVGETTSDDVLDRIFNQFCLGK</sequence>
<dbReference type="InterPro" id="IPR005225">
    <property type="entry name" value="Small_GTP-bd"/>
</dbReference>
<evidence type="ECO:0000256" key="6">
    <source>
        <dbReference type="HAMAP-Rule" id="MF_00379"/>
    </source>
</evidence>
<feature type="binding site" evidence="6">
    <location>
        <position position="258"/>
    </location>
    <ligand>
        <name>K(+)</name>
        <dbReference type="ChEBI" id="CHEBI:29103"/>
    </ligand>
</feature>
<feature type="domain" description="TrmE-type G" evidence="8">
    <location>
        <begin position="224"/>
        <end position="381"/>
    </location>
</feature>
<dbReference type="CDD" id="cd14858">
    <property type="entry name" value="TrmE_N"/>
    <property type="match status" value="1"/>
</dbReference>
<gene>
    <name evidence="6 9" type="primary">mnmE</name>
    <name evidence="6" type="synonym">trmE</name>
    <name evidence="9" type="ORF">DPPLL_01720</name>
</gene>
<keyword evidence="6" id="KW-0378">Hydrolase</keyword>
<evidence type="ECO:0000256" key="3">
    <source>
        <dbReference type="ARBA" id="ARBA00022741"/>
    </source>
</evidence>
<dbReference type="InterPro" id="IPR027417">
    <property type="entry name" value="P-loop_NTPase"/>
</dbReference>
<protein>
    <recommendedName>
        <fullName evidence="6">tRNA modification GTPase MnmE</fullName>
        <ecNumber evidence="6">3.6.-.-</ecNumber>
    </recommendedName>
</protein>
<dbReference type="Proteomes" id="UP000830055">
    <property type="component" value="Chromosome"/>
</dbReference>
<dbReference type="NCBIfam" id="TIGR00231">
    <property type="entry name" value="small_GTP"/>
    <property type="match status" value="1"/>
</dbReference>
<feature type="binding site" evidence="6">
    <location>
        <begin position="362"/>
        <end position="364"/>
    </location>
    <ligand>
        <name>GTP</name>
        <dbReference type="ChEBI" id="CHEBI:37565"/>
    </ligand>
</feature>
<dbReference type="PANTHER" id="PTHR42714:SF2">
    <property type="entry name" value="TRNA MODIFICATION GTPASE GTPBP3, MITOCHONDRIAL"/>
    <property type="match status" value="1"/>
</dbReference>
<evidence type="ECO:0000256" key="7">
    <source>
        <dbReference type="RuleBase" id="RU003313"/>
    </source>
</evidence>
<keyword evidence="4 6" id="KW-0630">Potassium</keyword>
<feature type="binding site" evidence="6">
    <location>
        <position position="88"/>
    </location>
    <ligand>
        <name>(6S)-5-formyl-5,6,7,8-tetrahydrofolate</name>
        <dbReference type="ChEBI" id="CHEBI:57457"/>
    </ligand>
</feature>
<dbReference type="Gene3D" id="3.40.50.300">
    <property type="entry name" value="P-loop containing nucleotide triphosphate hydrolases"/>
    <property type="match status" value="1"/>
</dbReference>
<dbReference type="HAMAP" id="MF_00379">
    <property type="entry name" value="GTPase_MnmE"/>
    <property type="match status" value="1"/>
</dbReference>
<keyword evidence="6" id="KW-0460">Magnesium</keyword>
<proteinExistence type="inferred from homology"/>
<feature type="binding site" evidence="6">
    <location>
        <position position="460"/>
    </location>
    <ligand>
        <name>(6S)-5-formyl-5,6,7,8-tetrahydrofolate</name>
        <dbReference type="ChEBI" id="CHEBI:57457"/>
    </ligand>
</feature>
<feature type="binding site" evidence="6">
    <location>
        <begin position="278"/>
        <end position="281"/>
    </location>
    <ligand>
        <name>GTP</name>
        <dbReference type="ChEBI" id="CHEBI:37565"/>
    </ligand>
</feature>
<dbReference type="EC" id="3.6.-.-" evidence="6"/>
<comment type="function">
    <text evidence="6">Exhibits a very high intrinsic GTPase hydrolysis rate. Involved in the addition of a carboxymethylaminomethyl (cmnm) group at the wobble position (U34) of certain tRNAs, forming tRNA-cmnm(5)s(2)U34.</text>
</comment>
<dbReference type="EMBL" id="AP025516">
    <property type="protein sequence ID" value="BDD85807.1"/>
    <property type="molecule type" value="Genomic_DNA"/>
</dbReference>
<comment type="subunit">
    <text evidence="6">Homodimer. Heterotetramer of two MnmE and two MnmG subunits.</text>
</comment>
<reference evidence="9 10" key="1">
    <citation type="submission" date="2022-01" db="EMBL/GenBank/DDBJ databases">
        <title>Desulfofustis limnae sp. nov., a novel mesophilic sulfate-reducing bacterium isolated from marsh soil.</title>
        <authorList>
            <person name="Watanabe M."/>
            <person name="Takahashi A."/>
            <person name="Kojima H."/>
            <person name="Fukui M."/>
        </authorList>
    </citation>
    <scope>NUCLEOTIDE SEQUENCE [LARGE SCALE GENOMIC DNA]</scope>
    <source>
        <strain evidence="9 10">PPLL</strain>
    </source>
</reference>
<dbReference type="CDD" id="cd04164">
    <property type="entry name" value="trmE"/>
    <property type="match status" value="1"/>
</dbReference>
<dbReference type="InterPro" id="IPR018948">
    <property type="entry name" value="GTP-bd_TrmE_N"/>
</dbReference>
<comment type="cofactor">
    <cofactor evidence="6">
        <name>K(+)</name>
        <dbReference type="ChEBI" id="CHEBI:29103"/>
    </cofactor>
    <text evidence="6">Binds 1 potassium ion per subunit.</text>
</comment>
<dbReference type="Gene3D" id="1.20.120.430">
    <property type="entry name" value="tRNA modification GTPase MnmE domain 2"/>
    <property type="match status" value="1"/>
</dbReference>
<feature type="binding site" evidence="6">
    <location>
        <position position="253"/>
    </location>
    <ligand>
        <name>K(+)</name>
        <dbReference type="ChEBI" id="CHEBI:29103"/>
    </ligand>
</feature>
<evidence type="ECO:0000259" key="8">
    <source>
        <dbReference type="PROSITE" id="PS51709"/>
    </source>
</evidence>
<feature type="binding site" evidence="6">
    <location>
        <position position="255"/>
    </location>
    <ligand>
        <name>K(+)</name>
        <dbReference type="ChEBI" id="CHEBI:29103"/>
    </ligand>
</feature>
<dbReference type="Pfam" id="PF10396">
    <property type="entry name" value="TrmE_N"/>
    <property type="match status" value="1"/>
</dbReference>
<dbReference type="InterPro" id="IPR006073">
    <property type="entry name" value="GTP-bd"/>
</dbReference>
<feature type="binding site" evidence="6">
    <location>
        <position position="238"/>
    </location>
    <ligand>
        <name>Mg(2+)</name>
        <dbReference type="ChEBI" id="CHEBI:18420"/>
    </ligand>
</feature>
<evidence type="ECO:0000256" key="2">
    <source>
        <dbReference type="ARBA" id="ARBA00022694"/>
    </source>
</evidence>
<comment type="similarity">
    <text evidence="1 6 7">Belongs to the TRAFAC class TrmE-Era-EngA-EngB-Septin-like GTPase superfamily. TrmE GTPase family.</text>
</comment>
<evidence type="ECO:0000256" key="1">
    <source>
        <dbReference type="ARBA" id="ARBA00011043"/>
    </source>
</evidence>
<feature type="binding site" evidence="6">
    <location>
        <begin position="234"/>
        <end position="239"/>
    </location>
    <ligand>
        <name>GTP</name>
        <dbReference type="ChEBI" id="CHEBI:37565"/>
    </ligand>
</feature>
<name>A0ABM7W4J5_9BACT</name>
<accession>A0ABM7W4J5</accession>
<dbReference type="PANTHER" id="PTHR42714">
    <property type="entry name" value="TRNA MODIFICATION GTPASE GTPBP3"/>
    <property type="match status" value="1"/>
</dbReference>
<keyword evidence="3 6" id="KW-0547">Nucleotide-binding</keyword>
<feature type="binding site" evidence="6">
    <location>
        <position position="259"/>
    </location>
    <ligand>
        <name>Mg(2+)</name>
        <dbReference type="ChEBI" id="CHEBI:18420"/>
    </ligand>
</feature>
<feature type="binding site" evidence="6">
    <location>
        <begin position="253"/>
        <end position="259"/>
    </location>
    <ligand>
        <name>GTP</name>
        <dbReference type="ChEBI" id="CHEBI:37565"/>
    </ligand>
</feature>
<dbReference type="InterPro" id="IPR025867">
    <property type="entry name" value="MnmE_helical"/>
</dbReference>
<dbReference type="PRINTS" id="PR00326">
    <property type="entry name" value="GTP1OBG"/>
</dbReference>
<feature type="binding site" evidence="6">
    <location>
        <position position="25"/>
    </location>
    <ligand>
        <name>(6S)-5-formyl-5,6,7,8-tetrahydrofolate</name>
        <dbReference type="ChEBI" id="CHEBI:57457"/>
    </ligand>
</feature>
<keyword evidence="6" id="KW-0479">Metal-binding</keyword>
<keyword evidence="2 6" id="KW-0819">tRNA processing</keyword>
<dbReference type="PROSITE" id="PS51709">
    <property type="entry name" value="G_TRME"/>
    <property type="match status" value="1"/>
</dbReference>
<dbReference type="Pfam" id="PF01926">
    <property type="entry name" value="MMR_HSR1"/>
    <property type="match status" value="1"/>
</dbReference>
<evidence type="ECO:0000313" key="10">
    <source>
        <dbReference type="Proteomes" id="UP000830055"/>
    </source>
</evidence>
<comment type="subcellular location">
    <subcellularLocation>
        <location evidence="6">Cytoplasm</location>
    </subcellularLocation>
</comment>
<keyword evidence="6" id="KW-0963">Cytoplasm</keyword>
<organism evidence="9 10">
    <name type="scientific">Desulfofustis limnaeus</name>
    <dbReference type="NCBI Taxonomy" id="2740163"/>
    <lineage>
        <taxon>Bacteria</taxon>
        <taxon>Pseudomonadati</taxon>
        <taxon>Thermodesulfobacteriota</taxon>
        <taxon>Desulfobulbia</taxon>
        <taxon>Desulfobulbales</taxon>
        <taxon>Desulfocapsaceae</taxon>
        <taxon>Desulfofustis</taxon>
    </lineage>
</organism>
<evidence type="ECO:0000256" key="4">
    <source>
        <dbReference type="ARBA" id="ARBA00022958"/>
    </source>
</evidence>
<keyword evidence="5 6" id="KW-0342">GTP-binding</keyword>
<dbReference type="NCBIfam" id="NF003661">
    <property type="entry name" value="PRK05291.1-3"/>
    <property type="match status" value="1"/>
</dbReference>
<keyword evidence="10" id="KW-1185">Reference proteome</keyword>
<dbReference type="InterPro" id="IPR031168">
    <property type="entry name" value="G_TrmE"/>
</dbReference>
<feature type="binding site" evidence="6">
    <location>
        <position position="127"/>
    </location>
    <ligand>
        <name>(6S)-5-formyl-5,6,7,8-tetrahydrofolate</name>
        <dbReference type="ChEBI" id="CHEBI:57457"/>
    </ligand>
</feature>
<dbReference type="InterPro" id="IPR027368">
    <property type="entry name" value="MnmE_dom2"/>
</dbReference>
<dbReference type="Pfam" id="PF12631">
    <property type="entry name" value="MnmE_helical"/>
    <property type="match status" value="1"/>
</dbReference>
<feature type="binding site" evidence="6">
    <location>
        <position position="234"/>
    </location>
    <ligand>
        <name>K(+)</name>
        <dbReference type="ChEBI" id="CHEBI:29103"/>
    </ligand>
</feature>
<dbReference type="SUPFAM" id="SSF52540">
    <property type="entry name" value="P-loop containing nucleoside triphosphate hydrolases"/>
    <property type="match status" value="1"/>
</dbReference>
<dbReference type="InterPro" id="IPR004520">
    <property type="entry name" value="GTPase_MnmE"/>
</dbReference>
<evidence type="ECO:0000256" key="5">
    <source>
        <dbReference type="ARBA" id="ARBA00023134"/>
    </source>
</evidence>
<dbReference type="InterPro" id="IPR027266">
    <property type="entry name" value="TrmE/GcvT-like"/>
</dbReference>
<dbReference type="RefSeq" id="WP_284152937.1">
    <property type="nucleotide sequence ID" value="NZ_AP025516.1"/>
</dbReference>
<evidence type="ECO:0000313" key="9">
    <source>
        <dbReference type="EMBL" id="BDD85807.1"/>
    </source>
</evidence>
<comment type="caution">
    <text evidence="6">Lacks conserved residue(s) required for the propagation of feature annotation.</text>
</comment>
<dbReference type="Gene3D" id="3.30.1360.120">
    <property type="entry name" value="Probable tRNA modification gtpase trme, domain 1"/>
    <property type="match status" value="1"/>
</dbReference>
<dbReference type="NCBIfam" id="TIGR00450">
    <property type="entry name" value="mnmE_trmE_thdF"/>
    <property type="match status" value="1"/>
</dbReference>